<dbReference type="EMBL" id="MU853340">
    <property type="protein sequence ID" value="KAK4113251.1"/>
    <property type="molecule type" value="Genomic_DNA"/>
</dbReference>
<dbReference type="InterPro" id="IPR014043">
    <property type="entry name" value="Acyl_transferase_dom"/>
</dbReference>
<dbReference type="InterPro" id="IPR013149">
    <property type="entry name" value="ADH-like_C"/>
</dbReference>
<dbReference type="Pfam" id="PF21089">
    <property type="entry name" value="PKS_DH_N"/>
    <property type="match status" value="1"/>
</dbReference>
<dbReference type="SUPFAM" id="SSF51735">
    <property type="entry name" value="NAD(P)-binding Rossmann-fold domains"/>
    <property type="match status" value="2"/>
</dbReference>
<evidence type="ECO:0000259" key="12">
    <source>
        <dbReference type="PROSITE" id="PS52019"/>
    </source>
</evidence>
<dbReference type="InterPro" id="IPR032821">
    <property type="entry name" value="PKS_assoc"/>
</dbReference>
<feature type="region of interest" description="C-terminal hotdog fold" evidence="8">
    <location>
        <begin position="1092"/>
        <end position="1249"/>
    </location>
</feature>
<dbReference type="Gene3D" id="1.10.1200.10">
    <property type="entry name" value="ACP-like"/>
    <property type="match status" value="1"/>
</dbReference>
<evidence type="ECO:0000256" key="3">
    <source>
        <dbReference type="ARBA" id="ARBA00022679"/>
    </source>
</evidence>
<keyword evidence="5" id="KW-0560">Oxidoreductase</keyword>
<keyword evidence="14" id="KW-1185">Reference proteome</keyword>
<dbReference type="InterPro" id="IPR020843">
    <property type="entry name" value="ER"/>
</dbReference>
<dbReference type="Proteomes" id="UP001302812">
    <property type="component" value="Unassembled WGS sequence"/>
</dbReference>
<dbReference type="Pfam" id="PF16197">
    <property type="entry name" value="KAsynt_C_assoc"/>
    <property type="match status" value="1"/>
</dbReference>
<proteinExistence type="predicted"/>
<evidence type="ECO:0000313" key="14">
    <source>
        <dbReference type="Proteomes" id="UP001302812"/>
    </source>
</evidence>
<dbReference type="PROSITE" id="PS52004">
    <property type="entry name" value="KS3_2"/>
    <property type="match status" value="1"/>
</dbReference>
<dbReference type="Pfam" id="PF00109">
    <property type="entry name" value="ketoacyl-synt"/>
    <property type="match status" value="1"/>
</dbReference>
<sequence length="2181" mass="236586">MAHQQQQQPQQQPPMPIAIVGMSCRLPGDVSTPGEFYRMLCRKRSGWSPVPPDRFNAKAYHHPNPDKKGCFNSQGGYFIKDDISMFDAGFFDITKKEAESMDPAQRLLLECAYEALENAGISKDSVSGKKVGVFVGGNYTEHRVSNLRDLDHIPAFDATGNQGAFLAGRLAYYFNLRGPALTVDTACSSSMHAVHLAVQSIRSGESEQAIVGASHIITHPDIWVSMGKLRLFSDAGKTYAFDHRAKSGYARGEGAGCLILKPLARAQADNDHIFSVITHTGIAHNGRTVGIVAPSPEEQEQLLRNVFAEARIRPEEVGFFETHGTGTKKGDPIEATAIYKAVGKHFTPQEPLYIGSSKANVGHLECASGIVSVIKTVLMLYYGFILPNADFEKVNDAIPLDKWNMRVATGQAPWPGKRKYACVNNFGFSGSNSMCVLSAAPLSRDLELGADGSYSPLRLFVLSANDEPALRKSVKKLGIWLEQHAELYQTTMPRNLAYTLCQRRSHLPWRVAVVAGMCSDVARSLNSPDVAPARAPSEPPRLAFVYTGQGAQWFAMGRELLRTHPVFFEAISRADKALRAVGADFSILEELRRDKTSSKVGLAHISQPICSAVQLALTDLLMSFGIKPSAVTGHSSGEIGAAYAAGALTFESAMEAAYYRGQAIVELKKNHPGLRGTMMAVGAGAEELGPILDALNKQGAAQAVVACENSPSSTTLSGDEEAIDRVAAMFQDKGVFNRKLFVDVAYHSPHMKLIADWYHAKISHIQASAQMASSNVQFFSSLRGQRVSLSSLGPEYWVDNLTQAVRFSTATQHLCTEHSPDILIEIGPHAALKGPILQILKTLGPVVASKISYLPTLVRGQDATRTCLETAGQLFVRGYPLQFFEINHHREEAEKPALVPSLYTYPWSRQKYWYESRISRQHRLKPSTRQDLLGSLADWSSELEPTWRNVVRTDDLPWLKEYQVHGRMVFPVAGFISMVIEAAAQRACLEGLDADQFEVRNFKVVDQLFLAEGLEFEVVLHFRPLEGGEDRCYEFGISSYEASRDCLLESQHQASPADMGASLQTDPAKPPINEDRIDALSDSASSISKPPSSAASDTRPWGRKSESIGMSYPKSFQTLLEATANETDTAARYRARDTASDMPMEFETPYKVHPSLIDAMLQIPLLSLKLEGMGMGNKGDGSAYLPTGIRHLIVRPGFSKRASEDFSAHSSRDARTGAFVVDSFCVTDPAMAAWKPTIPEPAAPRELCFKFDWEPLKEESTSSAEKAGRLKSRESIVIVAQGQDAPRNPLVAAVARKIEQSTGIKPHITPLEKIDDWNNFFVVLSELSGPILCSITETGLEQVKRLLTLSPGLMWVTRGATRFTVAPNASMALGMTRTARSERNAVASTLDLDPDSKLGASQQAELICEAFARSVLSESDDGEGEMEFAEDGGGLVVPRIVVDKELNLDVHRSLGPAAPYRQDFHQRDRQLRLAAHANANLSSSDDSLYFEDAPPAPPLADDEVEIELSASLLTPDDVTYTHGATEANIPILRSCSGTVTRIGRKVCDVSVGNRVCALADGPFGTHARAKITSTAIIPPAAAASLSMEEAASIPAAFSAAYYALVHIAKVQPGERVLVQLSAPAGVAAIEIARYLGASVFALAKNEKEVTAATDCGVPLDRVLDVRTKYLRRQVDDATQGEGMEVVLALSGNVQGTVEASECLAEFGRFVEIRTSGSHRSSRAELGINATFTSLNIASIAAARPQAMEETLRSLMKGIETGAILPPAKPVVVPVSELGKGLRMVSEGAVQPVVAVAGAREQVKALHRVSKTIFRSDGTHVIIGGTGGLGRSMAKYMIDHGARNIVLLSRRGADDEMVEQLQRAAQCPDGKIVVMKCDASIESQVWRVVGECATTMPPICGVIHAAMVLRDVLLEGMTHEDYKRVTRPKVNGIWNIHKALVAYYAKLDYFVVLSSAAGILGSRGQGAYAAANTFLDSFVQYRVQNGLPGTSLDLTAVTGAGYLAENAERQDEIIRNFGGETLSEEEFLALLSAAVRGVCGSQCLTGLKLHLGSDGQWPYYASDARFAKLKAECLAAAEREGLAPKQSVSLGNAFRAAKSDEEATNIAAQGVLEKLSEVLTIEVQNLDVARNITSYGLDSLTAIELRNWIAKELRANLQILELLSSGTINDLAALIVQKTRTV</sequence>
<keyword evidence="3" id="KW-0808">Transferase</keyword>
<dbReference type="SUPFAM" id="SSF52151">
    <property type="entry name" value="FabD/lysophospholipase-like"/>
    <property type="match status" value="1"/>
</dbReference>
<evidence type="ECO:0000256" key="5">
    <source>
        <dbReference type="ARBA" id="ARBA00023002"/>
    </source>
</evidence>
<evidence type="ECO:0000256" key="1">
    <source>
        <dbReference type="ARBA" id="ARBA00022450"/>
    </source>
</evidence>
<dbReference type="InterPro" id="IPR049552">
    <property type="entry name" value="PKS_DH_N"/>
</dbReference>
<feature type="domain" description="PKS/mFAS DH" evidence="12">
    <location>
        <begin position="930"/>
        <end position="1249"/>
    </location>
</feature>
<keyword evidence="1" id="KW-0596">Phosphopantetheine</keyword>
<evidence type="ECO:0000259" key="11">
    <source>
        <dbReference type="PROSITE" id="PS52004"/>
    </source>
</evidence>
<dbReference type="Pfam" id="PF23114">
    <property type="entry name" value="NAD-bd_HRPKS_sdrA"/>
    <property type="match status" value="1"/>
</dbReference>
<dbReference type="CDD" id="cd05195">
    <property type="entry name" value="enoyl_red"/>
    <property type="match status" value="1"/>
</dbReference>
<reference evidence="13" key="2">
    <citation type="submission" date="2023-05" db="EMBL/GenBank/DDBJ databases">
        <authorList>
            <consortium name="Lawrence Berkeley National Laboratory"/>
            <person name="Steindorff A."/>
            <person name="Hensen N."/>
            <person name="Bonometti L."/>
            <person name="Westerberg I."/>
            <person name="Brannstrom I.O."/>
            <person name="Guillou S."/>
            <person name="Cros-Aarteil S."/>
            <person name="Calhoun S."/>
            <person name="Haridas S."/>
            <person name="Kuo A."/>
            <person name="Mondo S."/>
            <person name="Pangilinan J."/>
            <person name="Riley R."/>
            <person name="Labutti K."/>
            <person name="Andreopoulos B."/>
            <person name="Lipzen A."/>
            <person name="Chen C."/>
            <person name="Yanf M."/>
            <person name="Daum C."/>
            <person name="Ng V."/>
            <person name="Clum A."/>
            <person name="Ohm R."/>
            <person name="Martin F."/>
            <person name="Silar P."/>
            <person name="Natvig D."/>
            <person name="Lalanne C."/>
            <person name="Gautier V."/>
            <person name="Ament-Velasquez S.L."/>
            <person name="Kruys A."/>
            <person name="Hutchinson M.I."/>
            <person name="Powell A.J."/>
            <person name="Barry K."/>
            <person name="Miller A.N."/>
            <person name="Grigoriev I.V."/>
            <person name="Debuchy R."/>
            <person name="Gladieux P."/>
            <person name="Thoren M.H."/>
            <person name="Johannesson H."/>
        </authorList>
    </citation>
    <scope>NUCLEOTIDE SEQUENCE</scope>
    <source>
        <strain evidence="13">CBS 508.74</strain>
    </source>
</reference>
<dbReference type="SMART" id="SM00829">
    <property type="entry name" value="PKS_ER"/>
    <property type="match status" value="1"/>
</dbReference>
<keyword evidence="2" id="KW-0597">Phosphoprotein</keyword>
<dbReference type="Gene3D" id="3.30.70.3290">
    <property type="match status" value="1"/>
</dbReference>
<feature type="domain" description="Carrier" evidence="10">
    <location>
        <begin position="2101"/>
        <end position="2178"/>
    </location>
</feature>
<dbReference type="InterPro" id="IPR014030">
    <property type="entry name" value="Ketoacyl_synth_N"/>
</dbReference>
<feature type="domain" description="Ketosynthase family 3 (KS3)" evidence="11">
    <location>
        <begin position="14"/>
        <end position="439"/>
    </location>
</feature>
<dbReference type="CDD" id="cd00833">
    <property type="entry name" value="PKS"/>
    <property type="match status" value="1"/>
</dbReference>
<protein>
    <submittedName>
        <fullName evidence="13">Polyketide synthase</fullName>
    </submittedName>
</protein>
<dbReference type="InterPro" id="IPR057326">
    <property type="entry name" value="KR_dom"/>
</dbReference>
<reference evidence="13" key="1">
    <citation type="journal article" date="2023" name="Mol. Phylogenet. Evol.">
        <title>Genome-scale phylogeny and comparative genomics of the fungal order Sordariales.</title>
        <authorList>
            <person name="Hensen N."/>
            <person name="Bonometti L."/>
            <person name="Westerberg I."/>
            <person name="Brannstrom I.O."/>
            <person name="Guillou S."/>
            <person name="Cros-Aarteil S."/>
            <person name="Calhoun S."/>
            <person name="Haridas S."/>
            <person name="Kuo A."/>
            <person name="Mondo S."/>
            <person name="Pangilinan J."/>
            <person name="Riley R."/>
            <person name="LaButti K."/>
            <person name="Andreopoulos B."/>
            <person name="Lipzen A."/>
            <person name="Chen C."/>
            <person name="Yan M."/>
            <person name="Daum C."/>
            <person name="Ng V."/>
            <person name="Clum A."/>
            <person name="Steindorff A."/>
            <person name="Ohm R.A."/>
            <person name="Martin F."/>
            <person name="Silar P."/>
            <person name="Natvig D.O."/>
            <person name="Lalanne C."/>
            <person name="Gautier V."/>
            <person name="Ament-Velasquez S.L."/>
            <person name="Kruys A."/>
            <person name="Hutchinson M.I."/>
            <person name="Powell A.J."/>
            <person name="Barry K."/>
            <person name="Miller A.N."/>
            <person name="Grigoriev I.V."/>
            <person name="Debuchy R."/>
            <person name="Gladieux P."/>
            <person name="Hiltunen Thoren M."/>
            <person name="Johannesson H."/>
        </authorList>
    </citation>
    <scope>NUCLEOTIDE SEQUENCE</scope>
    <source>
        <strain evidence="13">CBS 508.74</strain>
    </source>
</reference>
<dbReference type="PROSITE" id="PS00606">
    <property type="entry name" value="KS3_1"/>
    <property type="match status" value="1"/>
</dbReference>
<evidence type="ECO:0000256" key="7">
    <source>
        <dbReference type="ARBA" id="ARBA00023315"/>
    </source>
</evidence>
<dbReference type="InterPro" id="IPR014031">
    <property type="entry name" value="Ketoacyl_synth_C"/>
</dbReference>
<dbReference type="InterPro" id="IPR036736">
    <property type="entry name" value="ACP-like_sf"/>
</dbReference>
<dbReference type="InterPro" id="IPR020807">
    <property type="entry name" value="PKS_DH"/>
</dbReference>
<evidence type="ECO:0000256" key="8">
    <source>
        <dbReference type="PROSITE-ProRule" id="PRU01363"/>
    </source>
</evidence>
<dbReference type="Gene3D" id="3.40.366.10">
    <property type="entry name" value="Malonyl-Coenzyme A Acyl Carrier Protein, domain 2"/>
    <property type="match status" value="1"/>
</dbReference>
<dbReference type="Gene3D" id="3.10.129.110">
    <property type="entry name" value="Polyketide synthase dehydratase"/>
    <property type="match status" value="1"/>
</dbReference>
<dbReference type="GO" id="GO:0030639">
    <property type="term" value="P:polyketide biosynthetic process"/>
    <property type="evidence" value="ECO:0007669"/>
    <property type="project" value="UniProtKB-ARBA"/>
</dbReference>
<evidence type="ECO:0000256" key="4">
    <source>
        <dbReference type="ARBA" id="ARBA00022857"/>
    </source>
</evidence>
<accession>A0AAN6TFJ2</accession>
<dbReference type="Pfam" id="PF00107">
    <property type="entry name" value="ADH_zinc_N"/>
    <property type="match status" value="1"/>
</dbReference>
<dbReference type="SUPFAM" id="SSF53901">
    <property type="entry name" value="Thiolase-like"/>
    <property type="match status" value="1"/>
</dbReference>
<dbReference type="PANTHER" id="PTHR43775">
    <property type="entry name" value="FATTY ACID SYNTHASE"/>
    <property type="match status" value="1"/>
</dbReference>
<dbReference type="Pfam" id="PF23297">
    <property type="entry name" value="ACP_SdgA_C"/>
    <property type="match status" value="1"/>
</dbReference>
<dbReference type="Pfam" id="PF02801">
    <property type="entry name" value="Ketoacyl-synt_C"/>
    <property type="match status" value="1"/>
</dbReference>
<dbReference type="Gene3D" id="3.40.50.720">
    <property type="entry name" value="NAD(P)-binding Rossmann-like Domain"/>
    <property type="match status" value="3"/>
</dbReference>
<dbReference type="SMART" id="SM00826">
    <property type="entry name" value="PKS_DH"/>
    <property type="match status" value="1"/>
</dbReference>
<comment type="caution">
    <text evidence="13">The sequence shown here is derived from an EMBL/GenBank/DDBJ whole genome shotgun (WGS) entry which is preliminary data.</text>
</comment>
<dbReference type="InterPro" id="IPR009081">
    <property type="entry name" value="PP-bd_ACP"/>
</dbReference>
<dbReference type="InterPro" id="IPR050091">
    <property type="entry name" value="PKS_NRPS_Biosynth_Enz"/>
</dbReference>
<dbReference type="Pfam" id="PF08659">
    <property type="entry name" value="KR"/>
    <property type="match status" value="1"/>
</dbReference>
<dbReference type="InterPro" id="IPR016036">
    <property type="entry name" value="Malonyl_transacylase_ACP-bd"/>
</dbReference>
<dbReference type="PANTHER" id="PTHR43775:SF13">
    <property type="entry name" value="POLYKETIDE SYNTHASE 1"/>
    <property type="match status" value="1"/>
</dbReference>
<keyword evidence="4" id="KW-0521">NADP</keyword>
<evidence type="ECO:0000256" key="2">
    <source>
        <dbReference type="ARBA" id="ARBA00022553"/>
    </source>
</evidence>
<keyword evidence="6" id="KW-0511">Multifunctional enzyme</keyword>
<dbReference type="InterPro" id="IPR013968">
    <property type="entry name" value="PKS_KR"/>
</dbReference>
<dbReference type="RefSeq" id="XP_064670821.1">
    <property type="nucleotide sequence ID" value="XM_064818791.1"/>
</dbReference>
<evidence type="ECO:0000313" key="13">
    <source>
        <dbReference type="EMBL" id="KAK4113251.1"/>
    </source>
</evidence>
<gene>
    <name evidence="13" type="ORF">N656DRAFT_836683</name>
</gene>
<dbReference type="SMART" id="SM00822">
    <property type="entry name" value="PKS_KR"/>
    <property type="match status" value="1"/>
</dbReference>
<feature type="region of interest" description="Disordered" evidence="9">
    <location>
        <begin position="1053"/>
        <end position="1106"/>
    </location>
</feature>
<dbReference type="InterPro" id="IPR018201">
    <property type="entry name" value="Ketoacyl_synth_AS"/>
</dbReference>
<dbReference type="SMART" id="SM00825">
    <property type="entry name" value="PKS_KS"/>
    <property type="match status" value="1"/>
</dbReference>
<dbReference type="GeneID" id="89942917"/>
<dbReference type="Pfam" id="PF00698">
    <property type="entry name" value="Acyl_transf_1"/>
    <property type="match status" value="1"/>
</dbReference>
<dbReference type="SUPFAM" id="SSF50129">
    <property type="entry name" value="GroES-like"/>
    <property type="match status" value="1"/>
</dbReference>
<dbReference type="Pfam" id="PF14765">
    <property type="entry name" value="PS-DH"/>
    <property type="match status" value="1"/>
</dbReference>
<dbReference type="InterPro" id="IPR036291">
    <property type="entry name" value="NAD(P)-bd_dom_sf"/>
</dbReference>
<dbReference type="PROSITE" id="PS52019">
    <property type="entry name" value="PKS_MFAS_DH"/>
    <property type="match status" value="1"/>
</dbReference>
<dbReference type="InterPro" id="IPR006162">
    <property type="entry name" value="Ppantetheine_attach_site"/>
</dbReference>
<dbReference type="InterPro" id="IPR001227">
    <property type="entry name" value="Ac_transferase_dom_sf"/>
</dbReference>
<evidence type="ECO:0000256" key="6">
    <source>
        <dbReference type="ARBA" id="ARBA00023268"/>
    </source>
</evidence>
<evidence type="ECO:0000259" key="10">
    <source>
        <dbReference type="PROSITE" id="PS50075"/>
    </source>
</evidence>
<organism evidence="13 14">
    <name type="scientific">Canariomyces notabilis</name>
    <dbReference type="NCBI Taxonomy" id="2074819"/>
    <lineage>
        <taxon>Eukaryota</taxon>
        <taxon>Fungi</taxon>
        <taxon>Dikarya</taxon>
        <taxon>Ascomycota</taxon>
        <taxon>Pezizomycotina</taxon>
        <taxon>Sordariomycetes</taxon>
        <taxon>Sordariomycetidae</taxon>
        <taxon>Sordariales</taxon>
        <taxon>Chaetomiaceae</taxon>
        <taxon>Canariomyces</taxon>
    </lineage>
</organism>
<dbReference type="InterPro" id="IPR011032">
    <property type="entry name" value="GroES-like_sf"/>
</dbReference>
<dbReference type="SMART" id="SM00823">
    <property type="entry name" value="PKS_PP"/>
    <property type="match status" value="1"/>
</dbReference>
<dbReference type="Gene3D" id="3.90.180.10">
    <property type="entry name" value="Medium-chain alcohol dehydrogenases, catalytic domain"/>
    <property type="match status" value="1"/>
</dbReference>
<dbReference type="InterPro" id="IPR049551">
    <property type="entry name" value="PKS_DH_C"/>
</dbReference>
<dbReference type="GO" id="GO:0004312">
    <property type="term" value="F:fatty acid synthase activity"/>
    <property type="evidence" value="ECO:0007669"/>
    <property type="project" value="TreeGrafter"/>
</dbReference>
<dbReference type="Gene3D" id="3.40.47.10">
    <property type="match status" value="1"/>
</dbReference>
<dbReference type="SMART" id="SM00827">
    <property type="entry name" value="PKS_AT"/>
    <property type="match status" value="1"/>
</dbReference>
<dbReference type="InterPro" id="IPR049900">
    <property type="entry name" value="PKS_mFAS_DH"/>
</dbReference>
<dbReference type="PROSITE" id="PS50075">
    <property type="entry name" value="CARRIER"/>
    <property type="match status" value="1"/>
</dbReference>
<name>A0AAN6TFJ2_9PEZI</name>
<comment type="caution">
    <text evidence="8">Lacks conserved residue(s) required for the propagation of feature annotation.</text>
</comment>
<evidence type="ECO:0000256" key="9">
    <source>
        <dbReference type="SAM" id="MobiDB-lite"/>
    </source>
</evidence>
<dbReference type="InterPro" id="IPR020806">
    <property type="entry name" value="PKS_PP-bd"/>
</dbReference>
<dbReference type="InterPro" id="IPR056501">
    <property type="entry name" value="NAD-bd_HRPKS_sdrA"/>
</dbReference>
<feature type="compositionally biased region" description="Low complexity" evidence="9">
    <location>
        <begin position="1080"/>
        <end position="1097"/>
    </location>
</feature>
<dbReference type="GO" id="GO:0006633">
    <property type="term" value="P:fatty acid biosynthetic process"/>
    <property type="evidence" value="ECO:0007669"/>
    <property type="project" value="InterPro"/>
</dbReference>
<dbReference type="InterPro" id="IPR042104">
    <property type="entry name" value="PKS_dehydratase_sf"/>
</dbReference>
<dbReference type="InterPro" id="IPR016035">
    <property type="entry name" value="Acyl_Trfase/lysoPLipase"/>
</dbReference>
<feature type="region of interest" description="N-terminal hotdog fold" evidence="8">
    <location>
        <begin position="930"/>
        <end position="1064"/>
    </location>
</feature>
<dbReference type="PROSITE" id="PS00012">
    <property type="entry name" value="PHOSPHOPANTETHEINE"/>
    <property type="match status" value="1"/>
</dbReference>
<dbReference type="GO" id="GO:0031177">
    <property type="term" value="F:phosphopantetheine binding"/>
    <property type="evidence" value="ECO:0007669"/>
    <property type="project" value="InterPro"/>
</dbReference>
<dbReference type="SUPFAM" id="SSF47336">
    <property type="entry name" value="ACP-like"/>
    <property type="match status" value="1"/>
</dbReference>
<dbReference type="GO" id="GO:0004315">
    <property type="term" value="F:3-oxoacyl-[acyl-carrier-protein] synthase activity"/>
    <property type="evidence" value="ECO:0007669"/>
    <property type="project" value="InterPro"/>
</dbReference>
<dbReference type="InterPro" id="IPR020841">
    <property type="entry name" value="PKS_Beta-ketoAc_synthase_dom"/>
</dbReference>
<dbReference type="GO" id="GO:0016491">
    <property type="term" value="F:oxidoreductase activity"/>
    <property type="evidence" value="ECO:0007669"/>
    <property type="project" value="UniProtKB-KW"/>
</dbReference>
<dbReference type="InterPro" id="IPR016039">
    <property type="entry name" value="Thiolase-like"/>
</dbReference>
<keyword evidence="7" id="KW-0012">Acyltransferase</keyword>
<dbReference type="SUPFAM" id="SSF55048">
    <property type="entry name" value="Probable ACP-binding domain of malonyl-CoA ACP transacylase"/>
    <property type="match status" value="1"/>
</dbReference>